<evidence type="ECO:0000259" key="6">
    <source>
        <dbReference type="SMART" id="SM00650"/>
    </source>
</evidence>
<keyword evidence="1 5" id="KW-0489">Methyltransferase</keyword>
<organism evidence="7 8">
    <name type="scientific">Microlunatus capsulatus</name>
    <dbReference type="NCBI Taxonomy" id="99117"/>
    <lineage>
        <taxon>Bacteria</taxon>
        <taxon>Bacillati</taxon>
        <taxon>Actinomycetota</taxon>
        <taxon>Actinomycetes</taxon>
        <taxon>Propionibacteriales</taxon>
        <taxon>Propionibacteriaceae</taxon>
        <taxon>Microlunatus</taxon>
    </lineage>
</organism>
<feature type="binding site" evidence="5">
    <location>
        <position position="62"/>
    </location>
    <ligand>
        <name>S-adenosyl-L-methionine</name>
        <dbReference type="ChEBI" id="CHEBI:59789"/>
    </ligand>
</feature>
<keyword evidence="2 5" id="KW-0808">Transferase</keyword>
<feature type="binding site" evidence="5">
    <location>
        <position position="41"/>
    </location>
    <ligand>
        <name>S-adenosyl-L-methionine</name>
        <dbReference type="ChEBI" id="CHEBI:59789"/>
    </ligand>
</feature>
<dbReference type="InterPro" id="IPR029063">
    <property type="entry name" value="SAM-dependent_MTases_sf"/>
</dbReference>
<feature type="binding site" evidence="5">
    <location>
        <position position="108"/>
    </location>
    <ligand>
        <name>S-adenosyl-L-methionine</name>
        <dbReference type="ChEBI" id="CHEBI:59789"/>
    </ligand>
</feature>
<dbReference type="Gene3D" id="3.40.50.150">
    <property type="entry name" value="Vaccinia Virus protein VP39"/>
    <property type="match status" value="1"/>
</dbReference>
<dbReference type="Pfam" id="PF00398">
    <property type="entry name" value="RrnaAD"/>
    <property type="match status" value="1"/>
</dbReference>
<name>A0ABS4Z830_9ACTN</name>
<comment type="caution">
    <text evidence="7">The sequence shown here is derived from an EMBL/GenBank/DDBJ whole genome shotgun (WGS) entry which is preliminary data.</text>
</comment>
<feature type="domain" description="Ribosomal RNA adenine methylase transferase N-terminal" evidence="6">
    <location>
        <begin position="21"/>
        <end position="185"/>
    </location>
</feature>
<dbReference type="EC" id="2.1.1.184" evidence="7"/>
<evidence type="ECO:0000256" key="4">
    <source>
        <dbReference type="ARBA" id="ARBA00022884"/>
    </source>
</evidence>
<protein>
    <submittedName>
        <fullName evidence="7">23S rRNA (Adenine-N6)-dimethyltransferase</fullName>
        <ecNumber evidence="7">2.1.1.184</ecNumber>
    </submittedName>
</protein>
<evidence type="ECO:0000256" key="2">
    <source>
        <dbReference type="ARBA" id="ARBA00022679"/>
    </source>
</evidence>
<dbReference type="RefSeq" id="WP_210055480.1">
    <property type="nucleotide sequence ID" value="NZ_BAAAMH010000009.1"/>
</dbReference>
<reference evidence="7 8" key="1">
    <citation type="submission" date="2021-03" db="EMBL/GenBank/DDBJ databases">
        <title>Sequencing the genomes of 1000 actinobacteria strains.</title>
        <authorList>
            <person name="Klenk H.-P."/>
        </authorList>
    </citation>
    <scope>NUCLEOTIDE SEQUENCE [LARGE SCALE GENOMIC DNA]</scope>
    <source>
        <strain evidence="7 8">DSM 12936</strain>
    </source>
</reference>
<keyword evidence="8" id="KW-1185">Reference proteome</keyword>
<evidence type="ECO:0000313" key="8">
    <source>
        <dbReference type="Proteomes" id="UP000758168"/>
    </source>
</evidence>
<dbReference type="Proteomes" id="UP000758168">
    <property type="component" value="Unassembled WGS sequence"/>
</dbReference>
<keyword evidence="4 5" id="KW-0694">RNA-binding</keyword>
<proteinExistence type="inferred from homology"/>
<feature type="binding site" evidence="5">
    <location>
        <position position="92"/>
    </location>
    <ligand>
        <name>S-adenosyl-L-methionine</name>
        <dbReference type="ChEBI" id="CHEBI:59789"/>
    </ligand>
</feature>
<dbReference type="PROSITE" id="PS51689">
    <property type="entry name" value="SAM_RNA_A_N6_MT"/>
    <property type="match status" value="1"/>
</dbReference>
<comment type="similarity">
    <text evidence="5">Belongs to the class I-like SAM-binding methyltransferase superfamily. rRNA adenine N(6)-methyltransferase family.</text>
</comment>
<evidence type="ECO:0000256" key="5">
    <source>
        <dbReference type="PROSITE-ProRule" id="PRU01026"/>
    </source>
</evidence>
<dbReference type="SMART" id="SM00650">
    <property type="entry name" value="rADc"/>
    <property type="match status" value="1"/>
</dbReference>
<evidence type="ECO:0000256" key="3">
    <source>
        <dbReference type="ARBA" id="ARBA00022691"/>
    </source>
</evidence>
<dbReference type="CDD" id="cd02440">
    <property type="entry name" value="AdoMet_MTases"/>
    <property type="match status" value="1"/>
</dbReference>
<dbReference type="GO" id="GO:0052910">
    <property type="term" value="F:23S rRNA (adenine(2085)-N(6))-dimethyltransferase activity"/>
    <property type="evidence" value="ECO:0007669"/>
    <property type="project" value="UniProtKB-EC"/>
</dbReference>
<dbReference type="SUPFAM" id="SSF53335">
    <property type="entry name" value="S-adenosyl-L-methionine-dependent methyltransferases"/>
    <property type="match status" value="1"/>
</dbReference>
<evidence type="ECO:0000256" key="1">
    <source>
        <dbReference type="ARBA" id="ARBA00022603"/>
    </source>
</evidence>
<keyword evidence="3 5" id="KW-0949">S-adenosyl-L-methionine</keyword>
<accession>A0ABS4Z830</accession>
<gene>
    <name evidence="7" type="ORF">JOF54_002124</name>
</gene>
<dbReference type="InterPro" id="IPR001737">
    <property type="entry name" value="KsgA/Erm"/>
</dbReference>
<dbReference type="EMBL" id="JAGIOB010000001">
    <property type="protein sequence ID" value="MBP2417202.1"/>
    <property type="molecule type" value="Genomic_DNA"/>
</dbReference>
<evidence type="ECO:0000313" key="7">
    <source>
        <dbReference type="EMBL" id="MBP2417202.1"/>
    </source>
</evidence>
<sequence>MSGAHGRPVRRWGWHRLHADRAAQLVEVAQIRPEDLVLDLGAGDGALTEPLRRAGARVLAVELHPVRAARLREGFADARGRGPGTVTVVEADLEDFRWPDRPFRVVANPPWTLGVPLLRALTGPRSSLLSAHLVLPRGLVQQAAGSRRRGLGHRYAADALDRLPPQAFSPPPPGPGGVLAVRRAGWRP</sequence>
<comment type="caution">
    <text evidence="5">Lacks conserved residue(s) required for the propagation of feature annotation.</text>
</comment>
<dbReference type="InterPro" id="IPR020598">
    <property type="entry name" value="rRNA_Ade_methylase_Trfase_N"/>
</dbReference>